<dbReference type="Proteomes" id="UP000515123">
    <property type="component" value="Linkage group 16"/>
</dbReference>
<sequence>MPEQAEPSARPEASAPPDLREQLAVLTEVTRQQGELLQRLCERLAPPQSTVPEQPVPPPPTPVAGPAAAVPPPAAVSPPAAVPPAPVAASGEAPQLTEAEQERMAERLARFHRFDPPTYDGSCIETWVVEGWVSAMEKLFQDLFIPEREQV</sequence>
<feature type="compositionally biased region" description="Low complexity" evidence="1">
    <location>
        <begin position="1"/>
        <end position="17"/>
    </location>
</feature>
<dbReference type="AlphaFoldDB" id="A0A6P5GH95"/>
<feature type="compositionally biased region" description="Pro residues" evidence="1">
    <location>
        <begin position="54"/>
        <end position="86"/>
    </location>
</feature>
<organism evidence="2 3">
    <name type="scientific">Ananas comosus</name>
    <name type="common">Pineapple</name>
    <name type="synonym">Ananas ananas</name>
    <dbReference type="NCBI Taxonomy" id="4615"/>
    <lineage>
        <taxon>Eukaryota</taxon>
        <taxon>Viridiplantae</taxon>
        <taxon>Streptophyta</taxon>
        <taxon>Embryophyta</taxon>
        <taxon>Tracheophyta</taxon>
        <taxon>Spermatophyta</taxon>
        <taxon>Magnoliopsida</taxon>
        <taxon>Liliopsida</taxon>
        <taxon>Poales</taxon>
        <taxon>Bromeliaceae</taxon>
        <taxon>Bromelioideae</taxon>
        <taxon>Ananas</taxon>
    </lineage>
</organism>
<reference evidence="2" key="1">
    <citation type="journal article" date="2015" name="Nat. Genet.">
        <title>The pineapple genome and the evolution of CAM photosynthesis.</title>
        <authorList>
            <person name="Ming R."/>
            <person name="VanBuren R."/>
            <person name="Wai C.M."/>
            <person name="Tang H."/>
            <person name="Schatz M.C."/>
            <person name="Bowers J.E."/>
            <person name="Lyons E."/>
            <person name="Wang M.L."/>
            <person name="Chen J."/>
            <person name="Biggers E."/>
            <person name="Zhang J."/>
            <person name="Huang L."/>
            <person name="Zhang L."/>
            <person name="Miao W."/>
            <person name="Zhang J."/>
            <person name="Ye Z."/>
            <person name="Miao C."/>
            <person name="Lin Z."/>
            <person name="Wang H."/>
            <person name="Zhou H."/>
            <person name="Yim W.C."/>
            <person name="Priest H.D."/>
            <person name="Zheng C."/>
            <person name="Woodhouse M."/>
            <person name="Edger P.P."/>
            <person name="Guyot R."/>
            <person name="Guo H.B."/>
            <person name="Guo H."/>
            <person name="Zheng G."/>
            <person name="Singh R."/>
            <person name="Sharma A."/>
            <person name="Min X."/>
            <person name="Zheng Y."/>
            <person name="Lee H."/>
            <person name="Gurtowski J."/>
            <person name="Sedlazeck F.J."/>
            <person name="Harkess A."/>
            <person name="McKain M.R."/>
            <person name="Liao Z."/>
            <person name="Fang J."/>
            <person name="Liu J."/>
            <person name="Zhang X."/>
            <person name="Zhang Q."/>
            <person name="Hu W."/>
            <person name="Qin Y."/>
            <person name="Wang K."/>
            <person name="Chen L.Y."/>
            <person name="Shirley N."/>
            <person name="Lin Y.R."/>
            <person name="Liu L.Y."/>
            <person name="Hernandez A.G."/>
            <person name="Wright C.L."/>
            <person name="Bulone V."/>
            <person name="Tuskan G.A."/>
            <person name="Heath K."/>
            <person name="Zee F."/>
            <person name="Moore P.H."/>
            <person name="Sunkar R."/>
            <person name="Leebens-Mack J.H."/>
            <person name="Mockler T."/>
            <person name="Bennetzen J.L."/>
            <person name="Freeling M."/>
            <person name="Sankoff D."/>
            <person name="Paterson A.H."/>
            <person name="Zhu X."/>
            <person name="Yang X."/>
            <person name="Smith J.A."/>
            <person name="Cushman J.C."/>
            <person name="Paull R.E."/>
            <person name="Yu Q."/>
        </authorList>
    </citation>
    <scope>NUCLEOTIDE SEQUENCE [LARGE SCALE GENOMIC DNA]</scope>
    <source>
        <strain evidence="2">cv. F153</strain>
    </source>
</reference>
<feature type="region of interest" description="Disordered" evidence="1">
    <location>
        <begin position="1"/>
        <end position="21"/>
    </location>
</feature>
<name>A0A6P5GH95_ANACO</name>
<evidence type="ECO:0000313" key="3">
    <source>
        <dbReference type="RefSeq" id="XP_020105378.1"/>
    </source>
</evidence>
<accession>A0A6P5GH95</accession>
<evidence type="ECO:0000313" key="2">
    <source>
        <dbReference type="Proteomes" id="UP000515123"/>
    </source>
</evidence>
<keyword evidence="2" id="KW-1185">Reference proteome</keyword>
<dbReference type="RefSeq" id="XP_020105378.1">
    <property type="nucleotide sequence ID" value="XM_020249789.1"/>
</dbReference>
<feature type="region of interest" description="Disordered" evidence="1">
    <location>
        <begin position="38"/>
        <end position="103"/>
    </location>
</feature>
<protein>
    <submittedName>
        <fullName evidence="3">Classical arabinogalactan protein 9-like</fullName>
    </submittedName>
</protein>
<evidence type="ECO:0000256" key="1">
    <source>
        <dbReference type="SAM" id="MobiDB-lite"/>
    </source>
</evidence>
<dbReference type="GeneID" id="109721957"/>
<proteinExistence type="predicted"/>
<reference evidence="3" key="2">
    <citation type="submission" date="2025-08" db="UniProtKB">
        <authorList>
            <consortium name="RefSeq"/>
        </authorList>
    </citation>
    <scope>IDENTIFICATION</scope>
    <source>
        <tissue evidence="3">Leaf</tissue>
    </source>
</reference>
<gene>
    <name evidence="3" type="primary">LOC109721957</name>
</gene>